<dbReference type="GO" id="GO:0003676">
    <property type="term" value="F:nucleic acid binding"/>
    <property type="evidence" value="ECO:0007669"/>
    <property type="project" value="InterPro"/>
</dbReference>
<dbReference type="GO" id="GO:0008408">
    <property type="term" value="F:3'-5' exonuclease activity"/>
    <property type="evidence" value="ECO:0007669"/>
    <property type="project" value="TreeGrafter"/>
</dbReference>
<accession>A0A4Y3QLA1</accession>
<reference evidence="2 3" key="1">
    <citation type="submission" date="2019-06" db="EMBL/GenBank/DDBJ databases">
        <title>Whole genome shotgun sequence of Microbacterium testaceum NBRC 12675.</title>
        <authorList>
            <person name="Hosoyama A."/>
            <person name="Uohara A."/>
            <person name="Ohji S."/>
            <person name="Ichikawa N."/>
        </authorList>
    </citation>
    <scope>NUCLEOTIDE SEQUENCE [LARGE SCALE GENOMIC DNA]</scope>
    <source>
        <strain evidence="2 3">NBRC 12675</strain>
    </source>
</reference>
<organism evidence="2 3">
    <name type="scientific">Microbacterium testaceum</name>
    <name type="common">Aureobacterium testaceum</name>
    <name type="synonym">Brevibacterium testaceum</name>
    <dbReference type="NCBI Taxonomy" id="2033"/>
    <lineage>
        <taxon>Bacteria</taxon>
        <taxon>Bacillati</taxon>
        <taxon>Actinomycetota</taxon>
        <taxon>Actinomycetes</taxon>
        <taxon>Micrococcales</taxon>
        <taxon>Microbacteriaceae</taxon>
        <taxon>Microbacterium</taxon>
    </lineage>
</organism>
<dbReference type="InterPro" id="IPR012337">
    <property type="entry name" value="RNaseH-like_sf"/>
</dbReference>
<sequence length="229" mass="23735">MGRLGGEQIPGLYDPAPARLLRNAAVPAQGGVVALDFTAIDFETANSSGASACAVGLARVRDGRVVATAAWLIKPPAGHDHFAPINVGIHGIQSSDVVNAPGWSAQLARLTSFAGADVLVAHNAGFDMSVLRRACAATGDDCPPYRYLCSVQMSRKTYTLDSYRLPLVAAEAGCSPFAHHDALADAVACAEITIDCARRAGVDDVHALAAHLGVRVSQIVAEPAERAVA</sequence>
<dbReference type="InterPro" id="IPR013520">
    <property type="entry name" value="Ribonucl_H"/>
</dbReference>
<name>A0A4Y3QLA1_MICTE</name>
<dbReference type="SMART" id="SM00479">
    <property type="entry name" value="EXOIII"/>
    <property type="match status" value="1"/>
</dbReference>
<dbReference type="GO" id="GO:0005829">
    <property type="term" value="C:cytosol"/>
    <property type="evidence" value="ECO:0007669"/>
    <property type="project" value="TreeGrafter"/>
</dbReference>
<dbReference type="AlphaFoldDB" id="A0A4Y3QLA1"/>
<evidence type="ECO:0000313" key="2">
    <source>
        <dbReference type="EMBL" id="GEB46196.1"/>
    </source>
</evidence>
<proteinExistence type="predicted"/>
<dbReference type="PANTHER" id="PTHR30231">
    <property type="entry name" value="DNA POLYMERASE III SUBUNIT EPSILON"/>
    <property type="match status" value="1"/>
</dbReference>
<dbReference type="InterPro" id="IPR036397">
    <property type="entry name" value="RNaseH_sf"/>
</dbReference>
<comment type="caution">
    <text evidence="2">The sequence shown here is derived from an EMBL/GenBank/DDBJ whole genome shotgun (WGS) entry which is preliminary data.</text>
</comment>
<dbReference type="Proteomes" id="UP000319525">
    <property type="component" value="Unassembled WGS sequence"/>
</dbReference>
<feature type="domain" description="Exonuclease" evidence="1">
    <location>
        <begin position="36"/>
        <end position="202"/>
    </location>
</feature>
<dbReference type="Pfam" id="PF00929">
    <property type="entry name" value="RNase_T"/>
    <property type="match status" value="1"/>
</dbReference>
<evidence type="ECO:0000259" key="1">
    <source>
        <dbReference type="SMART" id="SM00479"/>
    </source>
</evidence>
<gene>
    <name evidence="2" type="ORF">MTE01_21410</name>
</gene>
<dbReference type="PANTHER" id="PTHR30231:SF42">
    <property type="entry name" value="EXONUCLEASE"/>
    <property type="match status" value="1"/>
</dbReference>
<dbReference type="EMBL" id="BJML01000006">
    <property type="protein sequence ID" value="GEB46196.1"/>
    <property type="molecule type" value="Genomic_DNA"/>
</dbReference>
<dbReference type="SUPFAM" id="SSF53098">
    <property type="entry name" value="Ribonuclease H-like"/>
    <property type="match status" value="1"/>
</dbReference>
<dbReference type="CDD" id="cd06130">
    <property type="entry name" value="DNA_pol_III_epsilon_like"/>
    <property type="match status" value="1"/>
</dbReference>
<protein>
    <recommendedName>
        <fullName evidence="1">Exonuclease domain-containing protein</fullName>
    </recommendedName>
</protein>
<evidence type="ECO:0000313" key="3">
    <source>
        <dbReference type="Proteomes" id="UP000319525"/>
    </source>
</evidence>
<dbReference type="Gene3D" id="3.30.420.10">
    <property type="entry name" value="Ribonuclease H-like superfamily/Ribonuclease H"/>
    <property type="match status" value="1"/>
</dbReference>